<evidence type="ECO:0008006" key="3">
    <source>
        <dbReference type="Google" id="ProtNLM"/>
    </source>
</evidence>
<dbReference type="EMBL" id="VYZN01000048">
    <property type="protein sequence ID" value="KAE9528592.1"/>
    <property type="molecule type" value="Genomic_DNA"/>
</dbReference>
<dbReference type="PANTHER" id="PTHR46704:SF1">
    <property type="entry name" value="TELOMERE LENGTH REGULATION PROTEIN TEL2 HOMOLOG"/>
    <property type="match status" value="1"/>
</dbReference>
<evidence type="ECO:0000313" key="2">
    <source>
        <dbReference type="Proteomes" id="UP000475862"/>
    </source>
</evidence>
<name>A0A6G0TA80_APHGL</name>
<dbReference type="Proteomes" id="UP000475862">
    <property type="component" value="Unassembled WGS sequence"/>
</dbReference>
<accession>A0A6G0TA80</accession>
<reference evidence="1 2" key="1">
    <citation type="submission" date="2019-08" db="EMBL/GenBank/DDBJ databases">
        <title>The genome of the soybean aphid Biotype 1, its phylome, world population structure and adaptation to the North American continent.</title>
        <authorList>
            <person name="Giordano R."/>
            <person name="Donthu R.K."/>
            <person name="Hernandez A.G."/>
            <person name="Wright C.L."/>
            <person name="Zimin A.V."/>
        </authorList>
    </citation>
    <scope>NUCLEOTIDE SEQUENCE [LARGE SCALE GENOMIC DNA]</scope>
    <source>
        <tissue evidence="1">Whole aphids</tissue>
    </source>
</reference>
<keyword evidence="2" id="KW-1185">Reference proteome</keyword>
<comment type="caution">
    <text evidence="1">The sequence shown here is derived from an EMBL/GenBank/DDBJ whole genome shotgun (WGS) entry which is preliminary data.</text>
</comment>
<dbReference type="AlphaFoldDB" id="A0A6G0TA80"/>
<sequence>MVWHQNETYEAICAAYINYKQRKNNGATKTSSPDINFKDTMICTVSQENLLSNRNNKIRLISMLSVKFRLNNFIVKQATDNADVLIIKTAINEAMNNITTVVGDDVDLFVILTAHSLATQEIFFLKPNKKNVEKKLYSSRSFDQHLIRDQILFLHAFSVCDTTSALSHKGKSSALKLMTKREYLRLATQIFNSQNVLREKLIENGIKFMLGIYGAPIDETSLNEYRYSSFIKSVSKDEPVKLNLLPPTTDVAEMHLLCVNYQVLKWLGNDLNPTDWGWILREGVLMPRRMLQLPAPDCLLNMIFCKCVKGCGALCSCRKLGLDCSAVCANCHGQSCYNSPPLESTVEENDNSNNTYINPNDVMEQAAEEIETSENIYYSDGYEMEEEEKI</sequence>
<dbReference type="PANTHER" id="PTHR46704">
    <property type="entry name" value="CXC DOMAIN-CONTAINING PROTEIN-RELATED"/>
    <property type="match status" value="1"/>
</dbReference>
<dbReference type="OrthoDB" id="6619542at2759"/>
<gene>
    <name evidence="1" type="ORF">AGLY_012167</name>
</gene>
<protein>
    <recommendedName>
        <fullName evidence="3">Tesmin/TSO1-like CXC domain-containing protein</fullName>
    </recommendedName>
</protein>
<organism evidence="1 2">
    <name type="scientific">Aphis glycines</name>
    <name type="common">Soybean aphid</name>
    <dbReference type="NCBI Taxonomy" id="307491"/>
    <lineage>
        <taxon>Eukaryota</taxon>
        <taxon>Metazoa</taxon>
        <taxon>Ecdysozoa</taxon>
        <taxon>Arthropoda</taxon>
        <taxon>Hexapoda</taxon>
        <taxon>Insecta</taxon>
        <taxon>Pterygota</taxon>
        <taxon>Neoptera</taxon>
        <taxon>Paraneoptera</taxon>
        <taxon>Hemiptera</taxon>
        <taxon>Sternorrhyncha</taxon>
        <taxon>Aphidomorpha</taxon>
        <taxon>Aphidoidea</taxon>
        <taxon>Aphididae</taxon>
        <taxon>Aphidini</taxon>
        <taxon>Aphis</taxon>
        <taxon>Aphis</taxon>
    </lineage>
</organism>
<evidence type="ECO:0000313" key="1">
    <source>
        <dbReference type="EMBL" id="KAE9528592.1"/>
    </source>
</evidence>
<proteinExistence type="predicted"/>